<reference evidence="2 3" key="1">
    <citation type="submission" date="2016-06" db="EMBL/GenBank/DDBJ databases">
        <title>Evolution of pathogenesis and genome organization in the Tremellales.</title>
        <authorList>
            <person name="Cuomo C."/>
            <person name="Litvintseva A."/>
            <person name="Heitman J."/>
            <person name="Chen Y."/>
            <person name="Sun S."/>
            <person name="Springer D."/>
            <person name="Dromer F."/>
            <person name="Young S."/>
            <person name="Zeng Q."/>
            <person name="Chapman S."/>
            <person name="Gujja S."/>
            <person name="Saif S."/>
            <person name="Birren B."/>
        </authorList>
    </citation>
    <scope>NUCLEOTIDE SEQUENCE [LARGE SCALE GENOMIC DNA]</scope>
    <source>
        <strain evidence="2 3">ATCC 28783</strain>
    </source>
</reference>
<sequence length="101" mass="10647">MTTVASTFNMSRVDAPSVRTIGLDSTSATTTNSVVTETSPVSQNNGTMSQQSFKELLSQFATQVGTGEPRVDPPHGPPGPKSFGPEIFDQSSSASRNTIRV</sequence>
<feature type="compositionally biased region" description="Polar residues" evidence="1">
    <location>
        <begin position="89"/>
        <end position="101"/>
    </location>
</feature>
<evidence type="ECO:0000256" key="1">
    <source>
        <dbReference type="SAM" id="MobiDB-lite"/>
    </source>
</evidence>
<evidence type="ECO:0000313" key="3">
    <source>
        <dbReference type="Proteomes" id="UP000289152"/>
    </source>
</evidence>
<dbReference type="AlphaFoldDB" id="A0A4Q1BSN1"/>
<gene>
    <name evidence="2" type="ORF">M231_01750</name>
</gene>
<accession>A0A4Q1BSN1</accession>
<dbReference type="EMBL" id="SDIL01000013">
    <property type="protein sequence ID" value="RXK40902.1"/>
    <property type="molecule type" value="Genomic_DNA"/>
</dbReference>
<keyword evidence="3" id="KW-1185">Reference proteome</keyword>
<organism evidence="2 3">
    <name type="scientific">Tremella mesenterica</name>
    <name type="common">Jelly fungus</name>
    <dbReference type="NCBI Taxonomy" id="5217"/>
    <lineage>
        <taxon>Eukaryota</taxon>
        <taxon>Fungi</taxon>
        <taxon>Dikarya</taxon>
        <taxon>Basidiomycota</taxon>
        <taxon>Agaricomycotina</taxon>
        <taxon>Tremellomycetes</taxon>
        <taxon>Tremellales</taxon>
        <taxon>Tremellaceae</taxon>
        <taxon>Tremella</taxon>
    </lineage>
</organism>
<comment type="caution">
    <text evidence="2">The sequence shown here is derived from an EMBL/GenBank/DDBJ whole genome shotgun (WGS) entry which is preliminary data.</text>
</comment>
<dbReference type="InParanoid" id="A0A4Q1BSN1"/>
<feature type="compositionally biased region" description="Low complexity" evidence="1">
    <location>
        <begin position="25"/>
        <end position="42"/>
    </location>
</feature>
<evidence type="ECO:0000313" key="2">
    <source>
        <dbReference type="EMBL" id="RXK40902.1"/>
    </source>
</evidence>
<dbReference type="Proteomes" id="UP000289152">
    <property type="component" value="Unassembled WGS sequence"/>
</dbReference>
<feature type="region of interest" description="Disordered" evidence="1">
    <location>
        <begin position="24"/>
        <end position="47"/>
    </location>
</feature>
<proteinExistence type="predicted"/>
<dbReference type="VEuPathDB" id="FungiDB:TREMEDRAFT_60054"/>
<feature type="region of interest" description="Disordered" evidence="1">
    <location>
        <begin position="62"/>
        <end position="101"/>
    </location>
</feature>
<protein>
    <submittedName>
        <fullName evidence="2">Uncharacterized protein</fullName>
    </submittedName>
</protein>
<name>A0A4Q1BSN1_TREME</name>